<feature type="transmembrane region" description="Helical" evidence="1">
    <location>
        <begin position="15"/>
        <end position="37"/>
    </location>
</feature>
<name>A0A838BRN6_9HYPH</name>
<proteinExistence type="predicted"/>
<dbReference type="EMBL" id="JACDXJ010000001">
    <property type="protein sequence ID" value="MBA1157642.1"/>
    <property type="molecule type" value="Genomic_DNA"/>
</dbReference>
<evidence type="ECO:0000313" key="2">
    <source>
        <dbReference type="EMBL" id="MBA1157642.1"/>
    </source>
</evidence>
<keyword evidence="1" id="KW-1133">Transmembrane helix</keyword>
<feature type="transmembrane region" description="Helical" evidence="1">
    <location>
        <begin position="131"/>
        <end position="151"/>
    </location>
</feature>
<keyword evidence="1" id="KW-0472">Membrane</keyword>
<evidence type="ECO:0000313" key="3">
    <source>
        <dbReference type="Proteomes" id="UP000572984"/>
    </source>
</evidence>
<dbReference type="RefSeq" id="WP_181053097.1">
    <property type="nucleotide sequence ID" value="NZ_JACDXJ010000001.1"/>
</dbReference>
<reference evidence="2 3" key="1">
    <citation type="submission" date="2020-07" db="EMBL/GenBank/DDBJ databases">
        <title>Draft genome and description of Microvirga mediterraneensis Marseille-Q2068 sp. nov.</title>
        <authorList>
            <person name="Boxberger M."/>
        </authorList>
    </citation>
    <scope>NUCLEOTIDE SEQUENCE [LARGE SCALE GENOMIC DNA]</scope>
    <source>
        <strain evidence="2 3">Marseille-Q2068</strain>
    </source>
</reference>
<feature type="transmembrane region" description="Helical" evidence="1">
    <location>
        <begin position="106"/>
        <end position="125"/>
    </location>
</feature>
<accession>A0A838BRN6</accession>
<gene>
    <name evidence="2" type="ORF">H0S73_16100</name>
</gene>
<sequence>MADRTLQATSRSARLIAWLAVALMAVLIVLGIAWYGISVDVERRIWHNIVERPNGPMAFRFLLQPTMAFLAALHDGINDARLGRLPYFRTVLSDPTRRNKRLREGFLSTGRILLLGLGMDAIYQYRVLNTFFPGEMVLTALLLAFVPYLVFRGIVTRIARWWILHHPHSDPTR</sequence>
<protein>
    <submittedName>
        <fullName evidence="2">Uncharacterized protein</fullName>
    </submittedName>
</protein>
<comment type="caution">
    <text evidence="2">The sequence shown here is derived from an EMBL/GenBank/DDBJ whole genome shotgun (WGS) entry which is preliminary data.</text>
</comment>
<dbReference type="AlphaFoldDB" id="A0A838BRN6"/>
<dbReference type="Proteomes" id="UP000572984">
    <property type="component" value="Unassembled WGS sequence"/>
</dbReference>
<organism evidence="2 3">
    <name type="scientific">Microvirga mediterraneensis</name>
    <dbReference type="NCBI Taxonomy" id="2754695"/>
    <lineage>
        <taxon>Bacteria</taxon>
        <taxon>Pseudomonadati</taxon>
        <taxon>Pseudomonadota</taxon>
        <taxon>Alphaproteobacteria</taxon>
        <taxon>Hyphomicrobiales</taxon>
        <taxon>Methylobacteriaceae</taxon>
        <taxon>Microvirga</taxon>
    </lineage>
</organism>
<evidence type="ECO:0000256" key="1">
    <source>
        <dbReference type="SAM" id="Phobius"/>
    </source>
</evidence>
<keyword evidence="1" id="KW-0812">Transmembrane</keyword>
<keyword evidence="3" id="KW-1185">Reference proteome</keyword>